<proteinExistence type="predicted"/>
<dbReference type="InterPro" id="IPR050300">
    <property type="entry name" value="GDXG_lipolytic_enzyme"/>
</dbReference>
<protein>
    <submittedName>
        <fullName evidence="3">Methylphloroacetophenone synthase</fullName>
    </submittedName>
</protein>
<dbReference type="AlphaFoldDB" id="A0A8H6VRB7"/>
<dbReference type="GO" id="GO:0016787">
    <property type="term" value="F:hydrolase activity"/>
    <property type="evidence" value="ECO:0007669"/>
    <property type="project" value="UniProtKB-KW"/>
</dbReference>
<name>A0A8H6VRB7_9PEZI</name>
<dbReference type="PANTHER" id="PTHR48081">
    <property type="entry name" value="AB HYDROLASE SUPERFAMILY PROTEIN C4A8.06C"/>
    <property type="match status" value="1"/>
</dbReference>
<dbReference type="OrthoDB" id="19653at2759"/>
<reference evidence="3" key="1">
    <citation type="submission" date="2020-04" db="EMBL/GenBank/DDBJ databases">
        <title>Draft genome resource of the tomato pathogen Pseudocercospora fuligena.</title>
        <authorList>
            <person name="Zaccaron A."/>
        </authorList>
    </citation>
    <scope>NUCLEOTIDE SEQUENCE</scope>
    <source>
        <strain evidence="3">PF001</strain>
    </source>
</reference>
<comment type="caution">
    <text evidence="3">The sequence shown here is derived from an EMBL/GenBank/DDBJ whole genome shotgun (WGS) entry which is preliminary data.</text>
</comment>
<dbReference type="InterPro" id="IPR013094">
    <property type="entry name" value="AB_hydrolase_3"/>
</dbReference>
<dbReference type="Proteomes" id="UP000660729">
    <property type="component" value="Unassembled WGS sequence"/>
</dbReference>
<dbReference type="EMBL" id="JABCIY010000032">
    <property type="protein sequence ID" value="KAF7196055.1"/>
    <property type="molecule type" value="Genomic_DNA"/>
</dbReference>
<organism evidence="3 4">
    <name type="scientific">Pseudocercospora fuligena</name>
    <dbReference type="NCBI Taxonomy" id="685502"/>
    <lineage>
        <taxon>Eukaryota</taxon>
        <taxon>Fungi</taxon>
        <taxon>Dikarya</taxon>
        <taxon>Ascomycota</taxon>
        <taxon>Pezizomycotina</taxon>
        <taxon>Dothideomycetes</taxon>
        <taxon>Dothideomycetidae</taxon>
        <taxon>Mycosphaerellales</taxon>
        <taxon>Mycosphaerellaceae</taxon>
        <taxon>Pseudocercospora</taxon>
    </lineage>
</organism>
<dbReference type="Gene3D" id="3.40.50.1820">
    <property type="entry name" value="alpha/beta hydrolase"/>
    <property type="match status" value="1"/>
</dbReference>
<evidence type="ECO:0000313" key="4">
    <source>
        <dbReference type="Proteomes" id="UP000660729"/>
    </source>
</evidence>
<gene>
    <name evidence="3" type="ORF">HII31_02681</name>
</gene>
<dbReference type="InterPro" id="IPR029058">
    <property type="entry name" value="AB_hydrolase_fold"/>
</dbReference>
<evidence type="ECO:0000256" key="1">
    <source>
        <dbReference type="ARBA" id="ARBA00022801"/>
    </source>
</evidence>
<evidence type="ECO:0000313" key="3">
    <source>
        <dbReference type="EMBL" id="KAF7196055.1"/>
    </source>
</evidence>
<keyword evidence="4" id="KW-1185">Reference proteome</keyword>
<feature type="domain" description="Alpha/beta hydrolase fold-3" evidence="2">
    <location>
        <begin position="36"/>
        <end position="145"/>
    </location>
</feature>
<dbReference type="SUPFAM" id="SSF53474">
    <property type="entry name" value="alpha/beta-Hydrolases"/>
    <property type="match status" value="1"/>
</dbReference>
<evidence type="ECO:0000259" key="2">
    <source>
        <dbReference type="Pfam" id="PF07859"/>
    </source>
</evidence>
<accession>A0A8H6VRB7</accession>
<sequence length="312" mass="33860">MESIRIRFKPDGFGNALYARVSWSKLSDTTARPIALVFHAGGLLAGSSEIVPPAQTAFLAERGFVVVAPNYRLCPQVTAREVVVDCEDAYDWATSALSNILQSEHGLQLDGQRVVTFGHSSGATMAMLIGASRPVKAVTAFYPTLYASDVSGSAHQPCSVPPFNLMPEYEPSEEDWESITPAGTQISEAPLPVPGTIPPPRNRWQGSLLKKGQWLSTICPDQEFTVIDPLTKLHDNWPPVMVVQGDADRIPGSGIDLARRPCADMRTAGVKEVCLETVKGAPHMFDMQLTNADVEPGWLSVVAGLDWLTRYA</sequence>
<dbReference type="PANTHER" id="PTHR48081:SF3">
    <property type="entry name" value="ALPHA_BETA HYDROLASE FOLD-3 DOMAIN-CONTAINING PROTEIN"/>
    <property type="match status" value="1"/>
</dbReference>
<dbReference type="Pfam" id="PF07859">
    <property type="entry name" value="Abhydrolase_3"/>
    <property type="match status" value="1"/>
</dbReference>
<keyword evidence="1" id="KW-0378">Hydrolase</keyword>